<evidence type="ECO:0000256" key="5">
    <source>
        <dbReference type="ARBA" id="ARBA00038223"/>
    </source>
</evidence>
<evidence type="ECO:0000256" key="7">
    <source>
        <dbReference type="SAM" id="MobiDB-lite"/>
    </source>
</evidence>
<keyword evidence="2" id="KW-0963">Cytoplasm</keyword>
<evidence type="ECO:0000256" key="3">
    <source>
        <dbReference type="ARBA" id="ARBA00023157"/>
    </source>
</evidence>
<organism evidence="9 10">
    <name type="scientific">Filobasidium floriforme</name>
    <dbReference type="NCBI Taxonomy" id="5210"/>
    <lineage>
        <taxon>Eukaryota</taxon>
        <taxon>Fungi</taxon>
        <taxon>Dikarya</taxon>
        <taxon>Basidiomycota</taxon>
        <taxon>Agaricomycotina</taxon>
        <taxon>Tremellomycetes</taxon>
        <taxon>Filobasidiales</taxon>
        <taxon>Filobasidiaceae</taxon>
        <taxon>Filobasidium</taxon>
    </lineage>
</organism>
<comment type="function">
    <text evidence="4">Required for the assembly of mitochondrial cytochrome c oxidase.</text>
</comment>
<dbReference type="PANTHER" id="PTHR21107">
    <property type="entry name" value="CYTOCHROME C OXIDASE ASSEMBLY PROTEIN COX19"/>
    <property type="match status" value="1"/>
</dbReference>
<gene>
    <name evidence="9" type="ORF">FFLO_04795</name>
</gene>
<comment type="subcellular location">
    <subcellularLocation>
        <location evidence="1">Cytoplasm</location>
    </subcellularLocation>
</comment>
<evidence type="ECO:0000256" key="6">
    <source>
        <dbReference type="ARBA" id="ARBA00039385"/>
    </source>
</evidence>
<dbReference type="GO" id="GO:0005758">
    <property type="term" value="C:mitochondrial intermembrane space"/>
    <property type="evidence" value="ECO:0007669"/>
    <property type="project" value="TreeGrafter"/>
</dbReference>
<evidence type="ECO:0000313" key="10">
    <source>
        <dbReference type="Proteomes" id="UP000812966"/>
    </source>
</evidence>
<dbReference type="SUPFAM" id="SSF47072">
    <property type="entry name" value="Cysteine alpha-hairpin motif"/>
    <property type="match status" value="1"/>
</dbReference>
<evidence type="ECO:0000313" key="9">
    <source>
        <dbReference type="EMBL" id="KAG7530816.1"/>
    </source>
</evidence>
<dbReference type="PANTHER" id="PTHR21107:SF2">
    <property type="entry name" value="CYTOCHROME C OXIDASE ASSEMBLY PROTEIN COX19"/>
    <property type="match status" value="1"/>
</dbReference>
<feature type="region of interest" description="Disordered" evidence="7">
    <location>
        <begin position="78"/>
        <end position="123"/>
    </location>
</feature>
<dbReference type="InterPro" id="IPR010625">
    <property type="entry name" value="CHCH"/>
</dbReference>
<sequence>MSFGRPPTIGDTFKLTPPQRGSFPLDHDGECKEVMKAYLKCLKENASNNGKCRALSKDYLECRMSNNLMERDDFHNLGLGNIGPGGATTTTPSSNPLAYAGAATTNTQTPSSSSTATPRGSLR</sequence>
<feature type="compositionally biased region" description="Low complexity" evidence="7">
    <location>
        <begin position="87"/>
        <end position="117"/>
    </location>
</feature>
<protein>
    <recommendedName>
        <fullName evidence="6">Cytochrome c oxidase assembly protein COX19</fullName>
    </recommendedName>
</protein>
<evidence type="ECO:0000256" key="4">
    <source>
        <dbReference type="ARBA" id="ARBA00037279"/>
    </source>
</evidence>
<proteinExistence type="inferred from homology"/>
<accession>A0A8K0NRY9</accession>
<feature type="region of interest" description="Disordered" evidence="7">
    <location>
        <begin position="1"/>
        <end position="21"/>
    </location>
</feature>
<comment type="similarity">
    <text evidence="5">Belongs to the COX19 family.</text>
</comment>
<dbReference type="PROSITE" id="PS51808">
    <property type="entry name" value="CHCH"/>
    <property type="match status" value="1"/>
</dbReference>
<evidence type="ECO:0000256" key="1">
    <source>
        <dbReference type="ARBA" id="ARBA00004496"/>
    </source>
</evidence>
<dbReference type="AlphaFoldDB" id="A0A8K0NRY9"/>
<keyword evidence="10" id="KW-1185">Reference proteome</keyword>
<dbReference type="Proteomes" id="UP000812966">
    <property type="component" value="Unassembled WGS sequence"/>
</dbReference>
<dbReference type="EMBL" id="JABELV010000108">
    <property type="protein sequence ID" value="KAG7530816.1"/>
    <property type="molecule type" value="Genomic_DNA"/>
</dbReference>
<feature type="domain" description="CHCH" evidence="8">
    <location>
        <begin position="31"/>
        <end position="64"/>
    </location>
</feature>
<comment type="caution">
    <text evidence="9">The sequence shown here is derived from an EMBL/GenBank/DDBJ whole genome shotgun (WGS) entry which is preliminary data.</text>
</comment>
<dbReference type="Gene3D" id="1.10.287.2900">
    <property type="match status" value="1"/>
</dbReference>
<name>A0A8K0NRY9_9TREE</name>
<dbReference type="GO" id="GO:0033617">
    <property type="term" value="P:mitochondrial respiratory chain complex IV assembly"/>
    <property type="evidence" value="ECO:0007669"/>
    <property type="project" value="TreeGrafter"/>
</dbReference>
<dbReference type="InterPro" id="IPR051383">
    <property type="entry name" value="COX19"/>
</dbReference>
<dbReference type="InterPro" id="IPR009069">
    <property type="entry name" value="Cys_alpha_HP_mot_SF"/>
</dbReference>
<keyword evidence="3" id="KW-1015">Disulfide bond</keyword>
<evidence type="ECO:0000259" key="8">
    <source>
        <dbReference type="Pfam" id="PF06747"/>
    </source>
</evidence>
<evidence type="ECO:0000256" key="2">
    <source>
        <dbReference type="ARBA" id="ARBA00022490"/>
    </source>
</evidence>
<reference evidence="9" key="1">
    <citation type="submission" date="2020-04" db="EMBL/GenBank/DDBJ databases">
        <title>Analysis of mating type loci in Filobasidium floriforme.</title>
        <authorList>
            <person name="Nowrousian M."/>
        </authorList>
    </citation>
    <scope>NUCLEOTIDE SEQUENCE</scope>
    <source>
        <strain evidence="9">CBS 6242</strain>
    </source>
</reference>
<dbReference type="Pfam" id="PF06747">
    <property type="entry name" value="CHCH"/>
    <property type="match status" value="1"/>
</dbReference>